<dbReference type="PROSITE" id="PS00211">
    <property type="entry name" value="ABC_TRANSPORTER_1"/>
    <property type="match status" value="1"/>
</dbReference>
<feature type="transmembrane region" description="Helical" evidence="11">
    <location>
        <begin position="1051"/>
        <end position="1071"/>
    </location>
</feature>
<dbReference type="InterPro" id="IPR003439">
    <property type="entry name" value="ABC_transporter-like_ATP-bd"/>
</dbReference>
<keyword evidence="7" id="KW-0067">ATP-binding</keyword>
<dbReference type="GeneID" id="42007120"/>
<dbReference type="GO" id="GO:0140359">
    <property type="term" value="F:ABC-type transporter activity"/>
    <property type="evidence" value="ECO:0007669"/>
    <property type="project" value="InterPro"/>
</dbReference>
<protein>
    <submittedName>
        <fullName evidence="14">Uncharacterized protein</fullName>
    </submittedName>
</protein>
<dbReference type="CDD" id="cd03244">
    <property type="entry name" value="ABCC_MRP_domain2"/>
    <property type="match status" value="1"/>
</dbReference>
<dbReference type="GO" id="GO:0016020">
    <property type="term" value="C:membrane"/>
    <property type="evidence" value="ECO:0007669"/>
    <property type="project" value="UniProtKB-SubCell"/>
</dbReference>
<dbReference type="RefSeq" id="XP_031022194.1">
    <property type="nucleotide sequence ID" value="XM_031171823.1"/>
</dbReference>
<dbReference type="InterPro" id="IPR011527">
    <property type="entry name" value="ABC1_TM_dom"/>
</dbReference>
<feature type="transmembrane region" description="Helical" evidence="11">
    <location>
        <begin position="317"/>
        <end position="340"/>
    </location>
</feature>
<feature type="domain" description="ABC transporter" evidence="12">
    <location>
        <begin position="514"/>
        <end position="737"/>
    </location>
</feature>
<comment type="subcellular location">
    <subcellularLocation>
        <location evidence="1">Membrane</location>
        <topology evidence="1">Multi-pass membrane protein</topology>
    </subcellularLocation>
</comment>
<dbReference type="OrthoDB" id="6500128at2759"/>
<dbReference type="Gene3D" id="1.20.1560.10">
    <property type="entry name" value="ABC transporter type 1, transmembrane domain"/>
    <property type="match status" value="2"/>
</dbReference>
<feature type="transmembrane region" description="Helical" evidence="11">
    <location>
        <begin position="180"/>
        <end position="208"/>
    </location>
</feature>
<sequence length="1409" mass="156772">MSNRSVVDALVGSGAVSLQVLNSGNADDAPRIPDQGNNSIQVGQDDIRSMEEGQDLTDLKAGEAPQKKNVMNGDTSPNGRHIEFTTIAEPAMAAPHDVAIPSWSHYNFFYRWTFSFMNELVRRGLKRDLVAEDLPAIDPPDDSTKLVAAFTRAWKYELDKHGPKDANIWKAAFHAFGFGFMLGGLAFVAEACVQIGEAIMLGQILIYFQTPTAPSSDGYLAAMGLSLCVITHGMLHHIEFFLTMRAGMQTRVGMIAVIYAKCLRLYQNYATSGLIVNLVSNDVQRFEDAAPFAHFIWVGPIQAILVLYFAWREISYSAFIGLIVIFAFMPVQGFFGATFGRLRKETVKWRDERIRTISDMISGIQIVKLYAWEKSFEERVNNMRDEETSFIQRANIMRAINEALYFCVGAIIGVFAWTSLWLFGETFTASKIFTTIALFNILRATIFNFFPKAVQFISESMVSMRRIRSFLLLPDIASTALTPESQQFLDSFKPAIIDVAADNASFAWGNPATTAGSDIKVVEDVTRPVTLQNMTFSIERGSLVAVCGSVGSGKSSLISCILGEMEILEGRVGLRSRKIGYSSQTPWIITGSIKDNIVFGRDWNEERFWEVIHACGMSRDIELFANGADTIIGERGVTLSGGQRARVGCARAVYGDADIYFLDSVLEALDVRVGRRLFEDGIKTFLKSKTVFIVTHQLQYIQHCDHVLIMEGGKIVDQGSFQKVCTDGKGKFADALREYEHVEDAVDDNVDDSDNTDVDTAENTKKPIIRKAATPAVKLDDDVRRKLVVAPQSGGNTFGQEMSQEKAASGNVSWSTYYQYFRAGAGVFTGILLFLSLIVGEVAQVMTDWWLSRWVQQSAANQRSPVLPSVYAGLVLLQIILSNARAIAFFTVSLRSTRSIFKTMLNKSLKAPVSFYQLNPLGRVMNRFAKDMGLADEQLPQTFFDFVQSAFILAGVLSLSVAIIPYILIVIPPLIISFVYLSRWYLAASRPVKRLESISRSPVYSSIPSTLEGLPVLRALGATDQFLARFMDIQNNNTRMWLTFLTGARWFGFRIDTMSAMFLVIVSFVAVSLKQSLNLSPGLIGLMLSYSLQLMGLAQWCFRQKAETETLMTSVERILEFTEIPSEAQPGPDDLKPSKEWPQSGHIVLKDLRLTYPQTDNEVLKGISVDIKPGSKVGIVGRTGAGKSSMLQALFRLVEPNPGSVIIDGLSVTDMSLEDIRSRISIIPQEPFCFKGDLRFNLDPFHQYDDARLWEVLDAVELGKMIRNLPGKLDEPVSENGSNFSVGERQLIALARAILRNSKIIVMDEASSNIDSFTDNLIQSAIRRKGGMFSSSTVITIAHRIGTIIDFDELMVLDAGRCVEFGKPLDLLKQRGNSWFGRLVLEMGDDAFDMLYKKAEEKEAYDRML</sequence>
<keyword evidence="3" id="KW-0813">Transport</keyword>
<keyword evidence="4 11" id="KW-0812">Transmembrane</keyword>
<dbReference type="CDD" id="cd18579">
    <property type="entry name" value="ABC_6TM_ABCC_D1"/>
    <property type="match status" value="1"/>
</dbReference>
<dbReference type="PANTHER" id="PTHR24223">
    <property type="entry name" value="ATP-BINDING CASSETTE SUB-FAMILY C"/>
    <property type="match status" value="1"/>
</dbReference>
<gene>
    <name evidence="14" type="ORF">SmJEL517_g05897</name>
</gene>
<dbReference type="InterPro" id="IPR027417">
    <property type="entry name" value="P-loop_NTPase"/>
</dbReference>
<dbReference type="PROSITE" id="PS50893">
    <property type="entry name" value="ABC_TRANSPORTER_2"/>
    <property type="match status" value="2"/>
</dbReference>
<comment type="similarity">
    <text evidence="2">Belongs to the ABC transporter superfamily. ABCC family. Conjugate transporter (TC 3.A.1.208) subfamily.</text>
</comment>
<feature type="domain" description="ABC transmembrane type-1" evidence="13">
    <location>
        <begin position="831"/>
        <end position="1104"/>
    </location>
</feature>
<dbReference type="PANTHER" id="PTHR24223:SF456">
    <property type="entry name" value="MULTIDRUG RESISTANCE-ASSOCIATED PROTEIN LETHAL(2)03659"/>
    <property type="match status" value="1"/>
</dbReference>
<feature type="transmembrane region" description="Helical" evidence="11">
    <location>
        <begin position="1083"/>
        <end position="1102"/>
    </location>
</feature>
<dbReference type="PROSITE" id="PS50929">
    <property type="entry name" value="ABC_TM1F"/>
    <property type="match status" value="2"/>
</dbReference>
<dbReference type="FunFam" id="3.40.50.300:FF:000973">
    <property type="entry name" value="Multidrug resistance-associated protein 4"/>
    <property type="match status" value="1"/>
</dbReference>
<organism evidence="14 15">
    <name type="scientific">Synchytrium microbalum</name>
    <dbReference type="NCBI Taxonomy" id="1806994"/>
    <lineage>
        <taxon>Eukaryota</taxon>
        <taxon>Fungi</taxon>
        <taxon>Fungi incertae sedis</taxon>
        <taxon>Chytridiomycota</taxon>
        <taxon>Chytridiomycota incertae sedis</taxon>
        <taxon>Chytridiomycetes</taxon>
        <taxon>Synchytriales</taxon>
        <taxon>Synchytriaceae</taxon>
        <taxon>Synchytrium</taxon>
    </lineage>
</organism>
<feature type="domain" description="ABC transmembrane type-1" evidence="13">
    <location>
        <begin position="182"/>
        <end position="458"/>
    </location>
</feature>
<evidence type="ECO:0000256" key="8">
    <source>
        <dbReference type="ARBA" id="ARBA00022989"/>
    </source>
</evidence>
<keyword evidence="6" id="KW-0547">Nucleotide-binding</keyword>
<keyword evidence="8 11" id="KW-1133">Transmembrane helix</keyword>
<feature type="transmembrane region" description="Helical" evidence="11">
    <location>
        <begin position="429"/>
        <end position="450"/>
    </location>
</feature>
<feature type="domain" description="ABC transporter" evidence="12">
    <location>
        <begin position="1147"/>
        <end position="1384"/>
    </location>
</feature>
<evidence type="ECO:0000256" key="10">
    <source>
        <dbReference type="SAM" id="MobiDB-lite"/>
    </source>
</evidence>
<evidence type="ECO:0000256" key="7">
    <source>
        <dbReference type="ARBA" id="ARBA00022840"/>
    </source>
</evidence>
<evidence type="ECO:0000259" key="12">
    <source>
        <dbReference type="PROSITE" id="PS50893"/>
    </source>
</evidence>
<dbReference type="InterPro" id="IPR050173">
    <property type="entry name" value="ABC_transporter_C-like"/>
</dbReference>
<comment type="caution">
    <text evidence="14">The sequence shown here is derived from an EMBL/GenBank/DDBJ whole genome shotgun (WGS) entry which is preliminary data.</text>
</comment>
<feature type="transmembrane region" description="Helical" evidence="11">
    <location>
        <begin position="403"/>
        <end position="423"/>
    </location>
</feature>
<dbReference type="Pfam" id="PF00005">
    <property type="entry name" value="ABC_tran"/>
    <property type="match status" value="2"/>
</dbReference>
<evidence type="ECO:0000256" key="11">
    <source>
        <dbReference type="SAM" id="Phobius"/>
    </source>
</evidence>
<dbReference type="GO" id="GO:0016887">
    <property type="term" value="F:ATP hydrolysis activity"/>
    <property type="evidence" value="ECO:0007669"/>
    <property type="project" value="InterPro"/>
</dbReference>
<feature type="transmembrane region" description="Helical" evidence="11">
    <location>
        <begin position="220"/>
        <end position="242"/>
    </location>
</feature>
<feature type="transmembrane region" description="Helical" evidence="11">
    <location>
        <begin position="871"/>
        <end position="894"/>
    </location>
</feature>
<evidence type="ECO:0000256" key="9">
    <source>
        <dbReference type="ARBA" id="ARBA00023136"/>
    </source>
</evidence>
<dbReference type="FunFam" id="1.20.1560.10:FF:000026">
    <property type="entry name" value="Multidrug resistance-associated protein lethal(2)03659"/>
    <property type="match status" value="1"/>
</dbReference>
<evidence type="ECO:0000313" key="15">
    <source>
        <dbReference type="Proteomes" id="UP000319731"/>
    </source>
</evidence>
<keyword evidence="9 11" id="KW-0472">Membrane</keyword>
<dbReference type="SMART" id="SM00382">
    <property type="entry name" value="AAA"/>
    <property type="match status" value="2"/>
</dbReference>
<dbReference type="SUPFAM" id="SSF90123">
    <property type="entry name" value="ABC transporter transmembrane region"/>
    <property type="match status" value="2"/>
</dbReference>
<reference evidence="14 15" key="1">
    <citation type="journal article" date="2019" name="Sci. Rep.">
        <title>Comparative genomics of chytrid fungi reveal insights into the obligate biotrophic and pathogenic lifestyle of Synchytrium endobioticum.</title>
        <authorList>
            <person name="van de Vossenberg B.T.L.H."/>
            <person name="Warris S."/>
            <person name="Nguyen H.D.T."/>
            <person name="van Gent-Pelzer M.P.E."/>
            <person name="Joly D.L."/>
            <person name="van de Geest H.C."/>
            <person name="Bonants P.J.M."/>
            <person name="Smith D.S."/>
            <person name="Levesque C.A."/>
            <person name="van der Lee T.A.J."/>
        </authorList>
    </citation>
    <scope>NUCLEOTIDE SEQUENCE [LARGE SCALE GENOMIC DNA]</scope>
    <source>
        <strain evidence="14 15">JEL517</strain>
    </source>
</reference>
<dbReference type="InterPro" id="IPR017871">
    <property type="entry name" value="ABC_transporter-like_CS"/>
</dbReference>
<dbReference type="SUPFAM" id="SSF52540">
    <property type="entry name" value="P-loop containing nucleoside triphosphate hydrolases"/>
    <property type="match status" value="2"/>
</dbReference>
<evidence type="ECO:0000256" key="6">
    <source>
        <dbReference type="ARBA" id="ARBA00022741"/>
    </source>
</evidence>
<dbReference type="STRING" id="1806994.A0A507BYZ0"/>
<proteinExistence type="inferred from homology"/>
<evidence type="ECO:0000256" key="5">
    <source>
        <dbReference type="ARBA" id="ARBA00022737"/>
    </source>
</evidence>
<feature type="region of interest" description="Disordered" evidence="10">
    <location>
        <begin position="60"/>
        <end position="79"/>
    </location>
</feature>
<dbReference type="Proteomes" id="UP000319731">
    <property type="component" value="Unassembled WGS sequence"/>
</dbReference>
<evidence type="ECO:0000256" key="1">
    <source>
        <dbReference type="ARBA" id="ARBA00004141"/>
    </source>
</evidence>
<name>A0A507BYZ0_9FUNG</name>
<dbReference type="Gene3D" id="3.40.50.300">
    <property type="entry name" value="P-loop containing nucleotide triphosphate hydrolases"/>
    <property type="match status" value="2"/>
</dbReference>
<feature type="transmembrane region" description="Helical" evidence="11">
    <location>
        <begin position="827"/>
        <end position="851"/>
    </location>
</feature>
<dbReference type="EMBL" id="QEAO01000064">
    <property type="protein sequence ID" value="TPX30555.1"/>
    <property type="molecule type" value="Genomic_DNA"/>
</dbReference>
<keyword evidence="5" id="KW-0677">Repeat</keyword>
<dbReference type="CDD" id="cd03250">
    <property type="entry name" value="ABCC_MRP_domain1"/>
    <property type="match status" value="1"/>
</dbReference>
<dbReference type="GO" id="GO:0005524">
    <property type="term" value="F:ATP binding"/>
    <property type="evidence" value="ECO:0007669"/>
    <property type="project" value="UniProtKB-KW"/>
</dbReference>
<dbReference type="FunFam" id="1.20.1560.10:FF:000014">
    <property type="entry name" value="Multidrug resistance-associated protein member 4"/>
    <property type="match status" value="1"/>
</dbReference>
<evidence type="ECO:0000256" key="4">
    <source>
        <dbReference type="ARBA" id="ARBA00022692"/>
    </source>
</evidence>
<evidence type="ECO:0000256" key="2">
    <source>
        <dbReference type="ARBA" id="ARBA00009726"/>
    </source>
</evidence>
<dbReference type="FunFam" id="3.40.50.300:FF:000163">
    <property type="entry name" value="Multidrug resistance-associated protein member 4"/>
    <property type="match status" value="1"/>
</dbReference>
<feature type="transmembrane region" description="Helical" evidence="11">
    <location>
        <begin position="292"/>
        <end position="311"/>
    </location>
</feature>
<evidence type="ECO:0000256" key="3">
    <source>
        <dbReference type="ARBA" id="ARBA00022448"/>
    </source>
</evidence>
<dbReference type="InterPro" id="IPR036640">
    <property type="entry name" value="ABC1_TM_sf"/>
</dbReference>
<keyword evidence="15" id="KW-1185">Reference proteome</keyword>
<dbReference type="InterPro" id="IPR044746">
    <property type="entry name" value="ABCC_6TM_D1"/>
</dbReference>
<evidence type="ECO:0000259" key="13">
    <source>
        <dbReference type="PROSITE" id="PS50929"/>
    </source>
</evidence>
<evidence type="ECO:0000313" key="14">
    <source>
        <dbReference type="EMBL" id="TPX30555.1"/>
    </source>
</evidence>
<dbReference type="Pfam" id="PF00664">
    <property type="entry name" value="ABC_membrane"/>
    <property type="match status" value="2"/>
</dbReference>
<accession>A0A507BYZ0</accession>
<dbReference type="InterPro" id="IPR003593">
    <property type="entry name" value="AAA+_ATPase"/>
</dbReference>